<feature type="compositionally biased region" description="Polar residues" evidence="1">
    <location>
        <begin position="505"/>
        <end position="521"/>
    </location>
</feature>
<dbReference type="VEuPathDB" id="VectorBase:GAUT005575"/>
<dbReference type="EnsemblMetazoa" id="GAUT005575-RA">
    <property type="protein sequence ID" value="GAUT005575-PA"/>
    <property type="gene ID" value="GAUT005575"/>
</dbReference>
<proteinExistence type="predicted"/>
<protein>
    <submittedName>
        <fullName evidence="2">Uncharacterized protein</fullName>
    </submittedName>
</protein>
<reference evidence="2" key="1">
    <citation type="submission" date="2020-05" db="UniProtKB">
        <authorList>
            <consortium name="EnsemblMetazoa"/>
        </authorList>
    </citation>
    <scope>IDENTIFICATION</scope>
    <source>
        <strain evidence="2">TTRI</strain>
    </source>
</reference>
<feature type="region of interest" description="Disordered" evidence="1">
    <location>
        <begin position="338"/>
        <end position="362"/>
    </location>
</feature>
<feature type="compositionally biased region" description="Basic and acidic residues" evidence="1">
    <location>
        <begin position="554"/>
        <end position="563"/>
    </location>
</feature>
<keyword evidence="3" id="KW-1185">Reference proteome</keyword>
<feature type="region of interest" description="Disordered" evidence="1">
    <location>
        <begin position="712"/>
        <end position="763"/>
    </location>
</feature>
<accession>A0A1A9UI45</accession>
<evidence type="ECO:0000313" key="3">
    <source>
        <dbReference type="Proteomes" id="UP000078200"/>
    </source>
</evidence>
<feature type="region of interest" description="Disordered" evidence="1">
    <location>
        <begin position="660"/>
        <end position="684"/>
    </location>
</feature>
<feature type="compositionally biased region" description="Polar residues" evidence="1">
    <location>
        <begin position="712"/>
        <end position="740"/>
    </location>
</feature>
<evidence type="ECO:0000313" key="2">
    <source>
        <dbReference type="EnsemblMetazoa" id="GAUT005575-PA"/>
    </source>
</evidence>
<feature type="region of interest" description="Disordered" evidence="1">
    <location>
        <begin position="480"/>
        <end position="588"/>
    </location>
</feature>
<sequence length="763" mass="84626">MSGTECENLINLSLEENCDTGSKTTKNMLKFVNKCISVGKQFFPPLRRENKGNRFEESFLDFEEQQQAEVEDDPFEMMEKEAQLKARQLGKNSFEADVASKLSIHGMSLSSPSCVNNDLKVENTVKLFSSLQLNEPSLSAESPLKFVDDDIMSEEQANSRNAEKLFQADLETLKIPILGELNAVEKRKFIENEGGTIRERASAACNGLNSLNALKAKLKWKSKEIAKNFQTDGNRQSLGTKNRKVSDAMHADLRHPRKHENGRRFTEVVGRQATFVLESPAVQNFSKSSKQTNNLANFRDGYNPFLLLATNASRVTDSDQMPNDRAFDFVTALNANLHSEDPKQPKNTAVSPSHVWNKKRSDLRTSTRVSGLLPYSTNVNKPSDVIFLKPTNMSKVAANGRTKQIEKPLPEQAAIKPAYIPKNVISNSKSGLRQKSVFNEKSIRASMTSLKCTLPIKKIAETSRRSLRPEIAQASLQVKTRRSSQLIVKPTHNKLSIRAKDSSKLTRSPGKNASLKNSSSKELARSLRGDSTLSEHSSIRGPKSNSKHYPSKLPMDERMDEWMRPTSAGPVRPSTDAPLPSRGSMKTNDNIISKSINRMRSRSSTFETVYEVKVKQFLKPEKIRKNSNTVPITSAQALMGVSRLTASVVNKISRKSNNTLASKDVTSKTGSHIGPRTSTIRSTSEFKTKSSLKLKINGKDFNAAAAISAGSSKLTSRMSTGAPNNASTRSNNKTKPNTTAKPLKYRSSMFTTSSCRNKENNRP</sequence>
<dbReference type="AlphaFoldDB" id="A0A1A9UI45"/>
<dbReference type="Proteomes" id="UP000078200">
    <property type="component" value="Unassembled WGS sequence"/>
</dbReference>
<evidence type="ECO:0000256" key="1">
    <source>
        <dbReference type="SAM" id="MobiDB-lite"/>
    </source>
</evidence>
<organism evidence="2 3">
    <name type="scientific">Glossina austeni</name>
    <name type="common">Savannah tsetse fly</name>
    <dbReference type="NCBI Taxonomy" id="7395"/>
    <lineage>
        <taxon>Eukaryota</taxon>
        <taxon>Metazoa</taxon>
        <taxon>Ecdysozoa</taxon>
        <taxon>Arthropoda</taxon>
        <taxon>Hexapoda</taxon>
        <taxon>Insecta</taxon>
        <taxon>Pterygota</taxon>
        <taxon>Neoptera</taxon>
        <taxon>Endopterygota</taxon>
        <taxon>Diptera</taxon>
        <taxon>Brachycera</taxon>
        <taxon>Muscomorpha</taxon>
        <taxon>Hippoboscoidea</taxon>
        <taxon>Glossinidae</taxon>
        <taxon>Glossina</taxon>
    </lineage>
</organism>
<name>A0A1A9UI45_GLOAU</name>